<protein>
    <submittedName>
        <fullName evidence="2">Uncharacterized protein</fullName>
    </submittedName>
</protein>
<comment type="caution">
    <text evidence="2">The sequence shown here is derived from an EMBL/GenBank/DDBJ whole genome shotgun (WGS) entry which is preliminary data.</text>
</comment>
<feature type="compositionally biased region" description="Basic and acidic residues" evidence="1">
    <location>
        <begin position="103"/>
        <end position="120"/>
    </location>
</feature>
<feature type="compositionally biased region" description="Basic and acidic residues" evidence="1">
    <location>
        <begin position="70"/>
        <end position="86"/>
    </location>
</feature>
<sequence length="767" mass="84654">MSPKSVPAAKSSSDEATASAAQPEAGLSCQKCAQPTTLKDSLPTGRNALRRNCLECVSTDKWLTRAIKKPAGDKPESEEQKERRTSAENVKATLVKMSPAEKAKWYTQKKEERRQQERGTKRTFSTGVGFVQEEEKTSWGEKEQDQFETCEMWCARQMSLKRYQSYEEAETAFKAECKKVGSRTMQKRGETLLRSFQGVLVASGKEHSLTSGVRQRADIVDEADLQDFKDEAASKKTKAQWRLESDKQAFLEGTLEAPASLLNVAQDIAKQRVIDAEVEQQWMETMEATATKKREEKKEPTVTIKSVGVESMGLEATIQRGVQSMNDGVARQKALAAQAAEETSHLGTELLRAEGSEFQARCEDLLPKVLADIEEKKAEWETSLKNGVAQKDAAFIHNQIAEVAKQLKDWMSQSQPLKDYKDEIKSWKGFLAKCKQQEKKKDKAATKANSSAMSSNKLASGSSWHNLTLCKQALDALQVTPALEKDYGVFWNLEKDLLDAKAEAEVGPVVFSEGQAQSLCDEMTNNEYYKFQKVWVSEQMKKVGSGAFLSAQVTKAAVSKKMTGLWSKLANAGALSHVKTSENLVKEMFVPQFFQQAKGCQVSLHTDFALPDCRLQLEGKSFLAGVPLDKVPGKDLHDKRGWLMNATWEQFSALKTWSVSMVPGKGVVIPGDHCFLCATLDDSHGGRVHMLMDGHAQRTLEVCHKQVQDNAALQGLKTGKLLEALQLQLKAPTDAENLALTEAAAQPLLKRLKSTPALGSAGSGSTA</sequence>
<organism evidence="2 3">
    <name type="scientific">Durusdinium trenchii</name>
    <dbReference type="NCBI Taxonomy" id="1381693"/>
    <lineage>
        <taxon>Eukaryota</taxon>
        <taxon>Sar</taxon>
        <taxon>Alveolata</taxon>
        <taxon>Dinophyceae</taxon>
        <taxon>Suessiales</taxon>
        <taxon>Symbiodiniaceae</taxon>
        <taxon>Durusdinium</taxon>
    </lineage>
</organism>
<feature type="region of interest" description="Disordered" evidence="1">
    <location>
        <begin position="67"/>
        <end position="88"/>
    </location>
</feature>
<accession>A0ABP0L0K6</accession>
<feature type="compositionally biased region" description="Low complexity" evidence="1">
    <location>
        <begin position="1"/>
        <end position="11"/>
    </location>
</feature>
<feature type="region of interest" description="Disordered" evidence="1">
    <location>
        <begin position="103"/>
        <end position="122"/>
    </location>
</feature>
<dbReference type="Proteomes" id="UP001642484">
    <property type="component" value="Unassembled WGS sequence"/>
</dbReference>
<evidence type="ECO:0000313" key="3">
    <source>
        <dbReference type="Proteomes" id="UP001642484"/>
    </source>
</evidence>
<keyword evidence="3" id="KW-1185">Reference proteome</keyword>
<proteinExistence type="predicted"/>
<dbReference type="EMBL" id="CAXAMN010010446">
    <property type="protein sequence ID" value="CAK9031792.1"/>
    <property type="molecule type" value="Genomic_DNA"/>
</dbReference>
<evidence type="ECO:0000256" key="1">
    <source>
        <dbReference type="SAM" id="MobiDB-lite"/>
    </source>
</evidence>
<gene>
    <name evidence="2" type="ORF">CCMP2556_LOCUS18419</name>
</gene>
<name>A0ABP0L0K6_9DINO</name>
<reference evidence="2 3" key="1">
    <citation type="submission" date="2024-02" db="EMBL/GenBank/DDBJ databases">
        <authorList>
            <person name="Chen Y."/>
            <person name="Shah S."/>
            <person name="Dougan E. K."/>
            <person name="Thang M."/>
            <person name="Chan C."/>
        </authorList>
    </citation>
    <scope>NUCLEOTIDE SEQUENCE [LARGE SCALE GENOMIC DNA]</scope>
</reference>
<evidence type="ECO:0000313" key="2">
    <source>
        <dbReference type="EMBL" id="CAK9031792.1"/>
    </source>
</evidence>
<feature type="region of interest" description="Disordered" evidence="1">
    <location>
        <begin position="1"/>
        <end position="45"/>
    </location>
</feature>